<reference evidence="1" key="2">
    <citation type="journal article" date="2023" name="Science">
        <title>Genomic signatures of disease resistance in endangered staghorn corals.</title>
        <authorList>
            <person name="Vollmer S.V."/>
            <person name="Selwyn J.D."/>
            <person name="Despard B.A."/>
            <person name="Roesel C.L."/>
        </authorList>
    </citation>
    <scope>NUCLEOTIDE SEQUENCE</scope>
    <source>
        <strain evidence="1">K2</strain>
    </source>
</reference>
<evidence type="ECO:0000313" key="1">
    <source>
        <dbReference type="EMBL" id="KAK2566792.1"/>
    </source>
</evidence>
<accession>A0AAD9VAC7</accession>
<protein>
    <submittedName>
        <fullName evidence="1">Uncharacterized protein</fullName>
    </submittedName>
</protein>
<dbReference type="Proteomes" id="UP001249851">
    <property type="component" value="Unassembled WGS sequence"/>
</dbReference>
<reference evidence="1" key="1">
    <citation type="journal article" date="2023" name="G3 (Bethesda)">
        <title>Whole genome assembly and annotation of the endangered Caribbean coral Acropora cervicornis.</title>
        <authorList>
            <person name="Selwyn J.D."/>
            <person name="Vollmer S.V."/>
        </authorList>
    </citation>
    <scope>NUCLEOTIDE SEQUENCE</scope>
    <source>
        <strain evidence="1">K2</strain>
    </source>
</reference>
<organism evidence="1 2">
    <name type="scientific">Acropora cervicornis</name>
    <name type="common">Staghorn coral</name>
    <dbReference type="NCBI Taxonomy" id="6130"/>
    <lineage>
        <taxon>Eukaryota</taxon>
        <taxon>Metazoa</taxon>
        <taxon>Cnidaria</taxon>
        <taxon>Anthozoa</taxon>
        <taxon>Hexacorallia</taxon>
        <taxon>Scleractinia</taxon>
        <taxon>Astrocoeniina</taxon>
        <taxon>Acroporidae</taxon>
        <taxon>Acropora</taxon>
    </lineage>
</organism>
<dbReference type="EMBL" id="JARQWQ010000016">
    <property type="protein sequence ID" value="KAK2566792.1"/>
    <property type="molecule type" value="Genomic_DNA"/>
</dbReference>
<comment type="caution">
    <text evidence="1">The sequence shown here is derived from an EMBL/GenBank/DDBJ whole genome shotgun (WGS) entry which is preliminary data.</text>
</comment>
<name>A0AAD9VAC7_ACRCE</name>
<keyword evidence="2" id="KW-1185">Reference proteome</keyword>
<gene>
    <name evidence="1" type="ORF">P5673_009473</name>
</gene>
<proteinExistence type="predicted"/>
<dbReference type="AlphaFoldDB" id="A0AAD9VAC7"/>
<sequence>MLLRTKFPAMSLNPTKLPPAMLIALPLFSENSTDFNSIFEFPLIYKTLSRAWFFSKFPVSIDKVNNPELFPEPSTKQAFPAHVLFTAFISVRFTRHPISSIFRCIRSAKFIERASKKLLKKYTFFSLKAQSTSRKPVPRKVIPSKAMAIGSSNKNILIVASSSTERYADVSNRRRTLLKLLQRRGIEHTVICWAPEE</sequence>
<evidence type="ECO:0000313" key="2">
    <source>
        <dbReference type="Proteomes" id="UP001249851"/>
    </source>
</evidence>